<proteinExistence type="predicted"/>
<evidence type="ECO:0000313" key="4">
    <source>
        <dbReference type="EMBL" id="NRQ41834.1"/>
    </source>
</evidence>
<evidence type="ECO:0000256" key="1">
    <source>
        <dbReference type="ARBA" id="ARBA00001946"/>
    </source>
</evidence>
<dbReference type="SMART" id="SM00091">
    <property type="entry name" value="PAS"/>
    <property type="match status" value="1"/>
</dbReference>
<dbReference type="InterPro" id="IPR035965">
    <property type="entry name" value="PAS-like_dom_sf"/>
</dbReference>
<dbReference type="Pfam" id="PF00990">
    <property type="entry name" value="GGDEF"/>
    <property type="match status" value="1"/>
</dbReference>
<comment type="caution">
    <text evidence="4">The sequence shown here is derived from an EMBL/GenBank/DDBJ whole genome shotgun (WGS) entry which is preliminary data.</text>
</comment>
<accession>A0A7Y5EGY2</accession>
<evidence type="ECO:0000259" key="3">
    <source>
        <dbReference type="PROSITE" id="PS50887"/>
    </source>
</evidence>
<dbReference type="InterPro" id="IPR003018">
    <property type="entry name" value="GAF"/>
</dbReference>
<dbReference type="Gene3D" id="3.30.70.270">
    <property type="match status" value="1"/>
</dbReference>
<dbReference type="InterPro" id="IPR029016">
    <property type="entry name" value="GAF-like_dom_sf"/>
</dbReference>
<evidence type="ECO:0000313" key="5">
    <source>
        <dbReference type="Proteomes" id="UP000523161"/>
    </source>
</evidence>
<dbReference type="SUPFAM" id="SSF55781">
    <property type="entry name" value="GAF domain-like"/>
    <property type="match status" value="1"/>
</dbReference>
<dbReference type="PANTHER" id="PTHR46663:SF3">
    <property type="entry name" value="SLL0267 PROTEIN"/>
    <property type="match status" value="1"/>
</dbReference>
<dbReference type="RefSeq" id="WP_173500079.1">
    <property type="nucleotide sequence ID" value="NZ_JABSOD010000003.1"/>
</dbReference>
<dbReference type="PANTHER" id="PTHR46663">
    <property type="entry name" value="DIGUANYLATE CYCLASE DGCT-RELATED"/>
    <property type="match status" value="1"/>
</dbReference>
<dbReference type="InterPro" id="IPR000160">
    <property type="entry name" value="GGDEF_dom"/>
</dbReference>
<feature type="domain" description="GGDEF" evidence="3">
    <location>
        <begin position="315"/>
        <end position="448"/>
    </location>
</feature>
<dbReference type="CDD" id="cd00130">
    <property type="entry name" value="PAS"/>
    <property type="match status" value="1"/>
</dbReference>
<feature type="domain" description="PAS" evidence="2">
    <location>
        <begin position="5"/>
        <end position="62"/>
    </location>
</feature>
<gene>
    <name evidence="4" type="ORF">HRH59_04510</name>
</gene>
<dbReference type="SMART" id="SM00267">
    <property type="entry name" value="GGDEF"/>
    <property type="match status" value="1"/>
</dbReference>
<dbReference type="SUPFAM" id="SSF55785">
    <property type="entry name" value="PYP-like sensor domain (PAS domain)"/>
    <property type="match status" value="1"/>
</dbReference>
<evidence type="ECO:0000259" key="2">
    <source>
        <dbReference type="PROSITE" id="PS50112"/>
    </source>
</evidence>
<organism evidence="4 5">
    <name type="scientific">Rheinheimera lutimaris</name>
    <dbReference type="NCBI Taxonomy" id="2740584"/>
    <lineage>
        <taxon>Bacteria</taxon>
        <taxon>Pseudomonadati</taxon>
        <taxon>Pseudomonadota</taxon>
        <taxon>Gammaproteobacteria</taxon>
        <taxon>Chromatiales</taxon>
        <taxon>Chromatiaceae</taxon>
        <taxon>Rheinheimera</taxon>
    </lineage>
</organism>
<dbReference type="SUPFAM" id="SSF55073">
    <property type="entry name" value="Nucleotide cyclase"/>
    <property type="match status" value="1"/>
</dbReference>
<reference evidence="4 5" key="1">
    <citation type="submission" date="2020-06" db="EMBL/GenBank/DDBJ databases">
        <title>Rheinheimera sp. nov., a marine bacterium isolated from coastal.</title>
        <authorList>
            <person name="Yu Q."/>
            <person name="Qi Y."/>
            <person name="Pu J."/>
        </authorList>
    </citation>
    <scope>NUCLEOTIDE SEQUENCE [LARGE SCALE GENOMIC DNA]</scope>
    <source>
        <strain evidence="4 5">YQF-2</strain>
    </source>
</reference>
<name>A0A7Y5EGY2_9GAMM</name>
<dbReference type="InterPro" id="IPR029787">
    <property type="entry name" value="Nucleotide_cyclase"/>
</dbReference>
<dbReference type="PROSITE" id="PS50887">
    <property type="entry name" value="GGDEF"/>
    <property type="match status" value="1"/>
</dbReference>
<dbReference type="Gene3D" id="3.30.450.20">
    <property type="entry name" value="PAS domain"/>
    <property type="match status" value="1"/>
</dbReference>
<comment type="cofactor">
    <cofactor evidence="1">
        <name>Mg(2+)</name>
        <dbReference type="ChEBI" id="CHEBI:18420"/>
    </cofactor>
</comment>
<dbReference type="AlphaFoldDB" id="A0A7Y5EGY2"/>
<dbReference type="GO" id="GO:0003824">
    <property type="term" value="F:catalytic activity"/>
    <property type="evidence" value="ECO:0007669"/>
    <property type="project" value="UniProtKB-ARBA"/>
</dbReference>
<dbReference type="NCBIfam" id="TIGR00229">
    <property type="entry name" value="sensory_box"/>
    <property type="match status" value="1"/>
</dbReference>
<dbReference type="Proteomes" id="UP000523161">
    <property type="component" value="Unassembled WGS sequence"/>
</dbReference>
<dbReference type="FunFam" id="3.30.70.270:FF:000001">
    <property type="entry name" value="Diguanylate cyclase domain protein"/>
    <property type="match status" value="1"/>
</dbReference>
<dbReference type="Gene3D" id="3.30.450.40">
    <property type="match status" value="1"/>
</dbReference>
<keyword evidence="5" id="KW-1185">Reference proteome</keyword>
<dbReference type="InterPro" id="IPR052163">
    <property type="entry name" value="DGC-Regulatory_Protein"/>
</dbReference>
<dbReference type="InterPro" id="IPR013655">
    <property type="entry name" value="PAS_fold_3"/>
</dbReference>
<sequence length="456" mass="50608">MNTDSYKALSNYIDLLLDAICVVDKGGHFEFVSAGAERIFGYTPAEMLGRPMIELVHPDDRERTLATAAEINAGVVKVDFENRYIRKDGRIVHLLWSARWSDTDQRRVAVARDISRSKVIQARQAAVYTISEAAFASTDLPALYHTIQQIIAGLIPLQRFSIVLTDNNPQQLNFVYDTAQQNPPGSELLTFCAGVIRRAETILITKDNRKELPAKLRQLAGAKAANWLGVPLKSHSDVIGALMLQNDATAAGYNSSDIELLEFVSVQVAVAIERKRMLDRLQYNALYDQLTGLPNRELFADRLQLAKTRAQREQGSFALLYLDLDKFKPVNDQHGHHVGDQLLQLTAQRILSCLRHSDTVARFGGDEFVILLEHVDSTETAVQLAEKIRQALSQPFALAGQLLHILPSIGVALYPCHSDTEKELLLLADEAMYLGKKAGGNRVTLSHSTQAQQSTA</sequence>
<dbReference type="InterPro" id="IPR000014">
    <property type="entry name" value="PAS"/>
</dbReference>
<dbReference type="NCBIfam" id="TIGR00254">
    <property type="entry name" value="GGDEF"/>
    <property type="match status" value="1"/>
</dbReference>
<dbReference type="EMBL" id="JABSOD010000003">
    <property type="protein sequence ID" value="NRQ41834.1"/>
    <property type="molecule type" value="Genomic_DNA"/>
</dbReference>
<dbReference type="PROSITE" id="PS50112">
    <property type="entry name" value="PAS"/>
    <property type="match status" value="1"/>
</dbReference>
<dbReference type="Pfam" id="PF01590">
    <property type="entry name" value="GAF"/>
    <property type="match status" value="1"/>
</dbReference>
<dbReference type="SMART" id="SM00065">
    <property type="entry name" value="GAF"/>
    <property type="match status" value="1"/>
</dbReference>
<dbReference type="InterPro" id="IPR043128">
    <property type="entry name" value="Rev_trsase/Diguanyl_cyclase"/>
</dbReference>
<dbReference type="CDD" id="cd01949">
    <property type="entry name" value="GGDEF"/>
    <property type="match status" value="1"/>
</dbReference>
<protein>
    <submittedName>
        <fullName evidence="4">Diguanylate cyclase</fullName>
    </submittedName>
</protein>
<dbReference type="Pfam" id="PF08447">
    <property type="entry name" value="PAS_3"/>
    <property type="match status" value="1"/>
</dbReference>